<comment type="caution">
    <text evidence="2">The sequence shown here is derived from an EMBL/GenBank/DDBJ whole genome shotgun (WGS) entry which is preliminary data.</text>
</comment>
<sequence>MHLYGSGEEDQEAAIIGKGGKSRGKNKGSQSGRRTPWAQSTRKVGEKNANGGSGCKQKVSIQIFPRDWSEVGVLTNGGNIEEESSENLKMDGPYGIIRE</sequence>
<keyword evidence="3" id="KW-1185">Reference proteome</keyword>
<name>A0AAV4U6J5_9ARAC</name>
<dbReference type="AlphaFoldDB" id="A0AAV4U6J5"/>
<reference evidence="2 3" key="1">
    <citation type="submission" date="2021-06" db="EMBL/GenBank/DDBJ databases">
        <title>Caerostris darwini draft genome.</title>
        <authorList>
            <person name="Kono N."/>
            <person name="Arakawa K."/>
        </authorList>
    </citation>
    <scope>NUCLEOTIDE SEQUENCE [LARGE SCALE GENOMIC DNA]</scope>
</reference>
<protein>
    <submittedName>
        <fullName evidence="2">Uncharacterized protein</fullName>
    </submittedName>
</protein>
<gene>
    <name evidence="2" type="ORF">CDAR_4061</name>
</gene>
<dbReference type="Proteomes" id="UP001054837">
    <property type="component" value="Unassembled WGS sequence"/>
</dbReference>
<proteinExistence type="predicted"/>
<dbReference type="EMBL" id="BPLQ01010779">
    <property type="protein sequence ID" value="GIY53434.1"/>
    <property type="molecule type" value="Genomic_DNA"/>
</dbReference>
<organism evidence="2 3">
    <name type="scientific">Caerostris darwini</name>
    <dbReference type="NCBI Taxonomy" id="1538125"/>
    <lineage>
        <taxon>Eukaryota</taxon>
        <taxon>Metazoa</taxon>
        <taxon>Ecdysozoa</taxon>
        <taxon>Arthropoda</taxon>
        <taxon>Chelicerata</taxon>
        <taxon>Arachnida</taxon>
        <taxon>Araneae</taxon>
        <taxon>Araneomorphae</taxon>
        <taxon>Entelegynae</taxon>
        <taxon>Araneoidea</taxon>
        <taxon>Araneidae</taxon>
        <taxon>Caerostris</taxon>
    </lineage>
</organism>
<evidence type="ECO:0000313" key="2">
    <source>
        <dbReference type="EMBL" id="GIY53434.1"/>
    </source>
</evidence>
<feature type="region of interest" description="Disordered" evidence="1">
    <location>
        <begin position="1"/>
        <end position="55"/>
    </location>
</feature>
<evidence type="ECO:0000313" key="3">
    <source>
        <dbReference type="Proteomes" id="UP001054837"/>
    </source>
</evidence>
<evidence type="ECO:0000256" key="1">
    <source>
        <dbReference type="SAM" id="MobiDB-lite"/>
    </source>
</evidence>
<accession>A0AAV4U6J5</accession>